<dbReference type="STRING" id="630515.SAMN04489812_0471"/>
<protein>
    <submittedName>
        <fullName evidence="5">Gas vesicle protein</fullName>
    </submittedName>
</protein>
<sequence length="143" mass="15765">MAMTEPADTPTPVTTRQNGSATRYGAGDRPQPTNLADLLERVLDKGVVLAGDIRVNLLDIELLTIKIRLLLVSVDKAEEMGIDWWRTDPMLSSQAKREQDALQQENAELRERLEAWDRPAAASDGIAALNEENVSAVEGRRDG</sequence>
<gene>
    <name evidence="5" type="ORF">SAMN04489812_0471</name>
</gene>
<dbReference type="GO" id="GO:0031411">
    <property type="term" value="C:gas vesicle"/>
    <property type="evidence" value="ECO:0007669"/>
    <property type="project" value="UniProtKB-SubCell"/>
</dbReference>
<evidence type="ECO:0000256" key="3">
    <source>
        <dbReference type="ARBA" id="ARBA00035646"/>
    </source>
</evidence>
<name>A0A1H1ND74_9ACTN</name>
<dbReference type="PROSITE" id="PS00234">
    <property type="entry name" value="GAS_VESICLE_A_1"/>
    <property type="match status" value="1"/>
</dbReference>
<keyword evidence="6" id="KW-1185">Reference proteome</keyword>
<proteinExistence type="inferred from homology"/>
<dbReference type="InterPro" id="IPR050530">
    <property type="entry name" value="GvpA"/>
</dbReference>
<feature type="compositionally biased region" description="Polar residues" evidence="4">
    <location>
        <begin position="11"/>
        <end position="21"/>
    </location>
</feature>
<dbReference type="Proteomes" id="UP000199103">
    <property type="component" value="Chromosome I"/>
</dbReference>
<dbReference type="InterPro" id="IPR018493">
    <property type="entry name" value="GvpA-like_CS"/>
</dbReference>
<evidence type="ECO:0000313" key="5">
    <source>
        <dbReference type="EMBL" id="SDR96770.1"/>
    </source>
</evidence>
<feature type="region of interest" description="Disordered" evidence="4">
    <location>
        <begin position="1"/>
        <end position="32"/>
    </location>
</feature>
<dbReference type="PANTHER" id="PTHR35344">
    <property type="entry name" value="GAS VESICLE STRUCTURAL PROTEIN 2-RELATED"/>
    <property type="match status" value="1"/>
</dbReference>
<dbReference type="Pfam" id="PF00741">
    <property type="entry name" value="Gas_vesicle"/>
    <property type="match status" value="1"/>
</dbReference>
<dbReference type="InterPro" id="IPR000638">
    <property type="entry name" value="Gas-vesicle_GvpA-like"/>
</dbReference>
<dbReference type="GO" id="GO:0012506">
    <property type="term" value="C:vesicle membrane"/>
    <property type="evidence" value="ECO:0007669"/>
    <property type="project" value="InterPro"/>
</dbReference>
<comment type="subcellular location">
    <subcellularLocation>
        <location evidence="2">Gas vesicle</location>
    </subcellularLocation>
</comment>
<dbReference type="PANTHER" id="PTHR35344:SF4">
    <property type="entry name" value="GAS VESICLE PROTEIN A1"/>
    <property type="match status" value="1"/>
</dbReference>
<evidence type="ECO:0000256" key="2">
    <source>
        <dbReference type="ARBA" id="ARBA00035108"/>
    </source>
</evidence>
<keyword evidence="1" id="KW-0304">Gas vesicle</keyword>
<evidence type="ECO:0000256" key="4">
    <source>
        <dbReference type="SAM" id="MobiDB-lite"/>
    </source>
</evidence>
<dbReference type="EMBL" id="LT629772">
    <property type="protein sequence ID" value="SDR96770.1"/>
    <property type="molecule type" value="Genomic_DNA"/>
</dbReference>
<organism evidence="5 6">
    <name type="scientific">Microlunatus soli</name>
    <dbReference type="NCBI Taxonomy" id="630515"/>
    <lineage>
        <taxon>Bacteria</taxon>
        <taxon>Bacillati</taxon>
        <taxon>Actinomycetota</taxon>
        <taxon>Actinomycetes</taxon>
        <taxon>Propionibacteriales</taxon>
        <taxon>Propionibacteriaceae</taxon>
        <taxon>Microlunatus</taxon>
    </lineage>
</organism>
<accession>A0A1H1ND74</accession>
<comment type="similarity">
    <text evidence="3">Belongs to the gas vesicle GvpA family.</text>
</comment>
<evidence type="ECO:0000256" key="1">
    <source>
        <dbReference type="ARBA" id="ARBA00022987"/>
    </source>
</evidence>
<dbReference type="AlphaFoldDB" id="A0A1H1ND74"/>
<reference evidence="5 6" key="1">
    <citation type="submission" date="2016-10" db="EMBL/GenBank/DDBJ databases">
        <authorList>
            <person name="de Groot N.N."/>
        </authorList>
    </citation>
    <scope>NUCLEOTIDE SEQUENCE [LARGE SCALE GENOMIC DNA]</scope>
    <source>
        <strain evidence="5 6">DSM 21800</strain>
    </source>
</reference>
<dbReference type="GO" id="GO:0005198">
    <property type="term" value="F:structural molecule activity"/>
    <property type="evidence" value="ECO:0007669"/>
    <property type="project" value="InterPro"/>
</dbReference>
<evidence type="ECO:0000313" key="6">
    <source>
        <dbReference type="Proteomes" id="UP000199103"/>
    </source>
</evidence>